<evidence type="ECO:0000256" key="3">
    <source>
        <dbReference type="ARBA" id="ARBA00022989"/>
    </source>
</evidence>
<evidence type="ECO:0000256" key="1">
    <source>
        <dbReference type="ARBA" id="ARBA00004370"/>
    </source>
</evidence>
<accession>A0ABT9SV45</accession>
<name>A0ABT9SV45_9GAMM</name>
<feature type="compositionally biased region" description="Polar residues" evidence="5">
    <location>
        <begin position="372"/>
        <end position="389"/>
    </location>
</feature>
<comment type="caution">
    <text evidence="8">The sequence shown here is derived from an EMBL/GenBank/DDBJ whole genome shotgun (WGS) entry which is preliminary data.</text>
</comment>
<gene>
    <name evidence="8" type="ORF">J2T07_001022</name>
</gene>
<evidence type="ECO:0000313" key="9">
    <source>
        <dbReference type="Proteomes" id="UP001237737"/>
    </source>
</evidence>
<dbReference type="Proteomes" id="UP001237737">
    <property type="component" value="Unassembled WGS sequence"/>
</dbReference>
<evidence type="ECO:0000256" key="4">
    <source>
        <dbReference type="ARBA" id="ARBA00023136"/>
    </source>
</evidence>
<dbReference type="Pfam" id="PF04116">
    <property type="entry name" value="FA_hydroxylase"/>
    <property type="match status" value="1"/>
</dbReference>
<feature type="transmembrane region" description="Helical" evidence="6">
    <location>
        <begin position="56"/>
        <end position="77"/>
    </location>
</feature>
<organism evidence="8 9">
    <name type="scientific">Luteibacter jiangsuensis</name>
    <dbReference type="NCBI Taxonomy" id="637577"/>
    <lineage>
        <taxon>Bacteria</taxon>
        <taxon>Pseudomonadati</taxon>
        <taxon>Pseudomonadota</taxon>
        <taxon>Gammaproteobacteria</taxon>
        <taxon>Lysobacterales</taxon>
        <taxon>Rhodanobacteraceae</taxon>
        <taxon>Luteibacter</taxon>
    </lineage>
</organism>
<evidence type="ECO:0000256" key="5">
    <source>
        <dbReference type="SAM" id="MobiDB-lite"/>
    </source>
</evidence>
<feature type="transmembrane region" description="Helical" evidence="6">
    <location>
        <begin position="98"/>
        <end position="115"/>
    </location>
</feature>
<feature type="region of interest" description="Disordered" evidence="5">
    <location>
        <begin position="363"/>
        <end position="402"/>
    </location>
</feature>
<keyword evidence="9" id="KW-1185">Reference proteome</keyword>
<reference evidence="8 9" key="1">
    <citation type="submission" date="2023-07" db="EMBL/GenBank/DDBJ databases">
        <title>Sorghum-associated microbial communities from plants grown in Nebraska, USA.</title>
        <authorList>
            <person name="Schachtman D."/>
        </authorList>
    </citation>
    <scope>NUCLEOTIDE SEQUENCE [LARGE SCALE GENOMIC DNA]</scope>
    <source>
        <strain evidence="8 9">CC60</strain>
    </source>
</reference>
<dbReference type="InterPro" id="IPR050307">
    <property type="entry name" value="Sterol_Desaturase_Related"/>
</dbReference>
<feature type="domain" description="Fatty acid hydroxylase" evidence="7">
    <location>
        <begin position="152"/>
        <end position="291"/>
    </location>
</feature>
<keyword evidence="3 6" id="KW-1133">Transmembrane helix</keyword>
<sequence length="402" mass="44159">MQLNGSVGRAHLRGLAKVASMFAGWSHLVDWTSAHAIVPFLALLHLTGLAGDPREIAGAILISILQVAIIALLFRPLESVIPAEKWADRKLTRVDWQYTLMMLLGIFPMFSYLVLTPIGNAFGGTGATGDDDSPLGIVHWVPALNGHPLALFLVYYVIYDLVYYWMHRLQHALPWWWALHSMHHSTRQMSCWTNDRGSLVDGFLQSMVLAGVGLLIGVAPTDFAWLMLLGELVQNFSHANVRVRFGPVFDRLFVSPVFHRLHHMLVDPDRPNLHNCNFGQVFSIWDSLFGTALHGEPIRPTGVGDPMVDADNEKGLTGLHWAAFRRFWGAVTCKAGWRLGEVAFDADYRPVPVKEIDLHALEGGRLGEHPSPTKSAPTGSGHLSPTGSAPTALVGADPVGEG</sequence>
<protein>
    <submittedName>
        <fullName evidence="8">Sterol desaturase/sphingolipid hydroxylase (Fatty acid hydroxylase superfamily)</fullName>
    </submittedName>
</protein>
<dbReference type="InterPro" id="IPR006694">
    <property type="entry name" value="Fatty_acid_hydroxylase"/>
</dbReference>
<evidence type="ECO:0000259" key="7">
    <source>
        <dbReference type="Pfam" id="PF04116"/>
    </source>
</evidence>
<comment type="subcellular location">
    <subcellularLocation>
        <location evidence="1">Membrane</location>
    </subcellularLocation>
</comment>
<evidence type="ECO:0000256" key="2">
    <source>
        <dbReference type="ARBA" id="ARBA00022692"/>
    </source>
</evidence>
<evidence type="ECO:0000256" key="6">
    <source>
        <dbReference type="SAM" id="Phobius"/>
    </source>
</evidence>
<proteinExistence type="predicted"/>
<dbReference type="PANTHER" id="PTHR11863">
    <property type="entry name" value="STEROL DESATURASE"/>
    <property type="match status" value="1"/>
</dbReference>
<keyword evidence="4 6" id="KW-0472">Membrane</keyword>
<feature type="transmembrane region" description="Helical" evidence="6">
    <location>
        <begin position="21"/>
        <end position="44"/>
    </location>
</feature>
<dbReference type="EMBL" id="JAUSSK010000001">
    <property type="protein sequence ID" value="MDQ0008863.1"/>
    <property type="molecule type" value="Genomic_DNA"/>
</dbReference>
<feature type="transmembrane region" description="Helical" evidence="6">
    <location>
        <begin position="206"/>
        <end position="228"/>
    </location>
</feature>
<keyword evidence="2 6" id="KW-0812">Transmembrane</keyword>
<evidence type="ECO:0000313" key="8">
    <source>
        <dbReference type="EMBL" id="MDQ0008863.1"/>
    </source>
</evidence>